<dbReference type="InterPro" id="IPR013151">
    <property type="entry name" value="Immunoglobulin_dom"/>
</dbReference>
<evidence type="ECO:0000259" key="13">
    <source>
        <dbReference type="PROSITE" id="PS51158"/>
    </source>
</evidence>
<reference evidence="14" key="2">
    <citation type="submission" date="2025-08" db="UniProtKB">
        <authorList>
            <consortium name="Ensembl"/>
        </authorList>
    </citation>
    <scope>IDENTIFICATION</scope>
</reference>
<feature type="domain" description="Ig-like" evidence="12">
    <location>
        <begin position="911"/>
        <end position="997"/>
    </location>
</feature>
<dbReference type="SUPFAM" id="SSF48726">
    <property type="entry name" value="Immunoglobulin"/>
    <property type="match status" value="1"/>
</dbReference>
<dbReference type="GeneTree" id="ENSGT00940000158534"/>
<keyword evidence="15" id="KW-1185">Reference proteome</keyword>
<dbReference type="GO" id="GO:0004674">
    <property type="term" value="F:protein serine/threonine kinase activity"/>
    <property type="evidence" value="ECO:0007669"/>
    <property type="project" value="UniProtKB-KW"/>
</dbReference>
<dbReference type="InterPro" id="IPR011009">
    <property type="entry name" value="Kinase-like_dom_sf"/>
</dbReference>
<feature type="compositionally biased region" description="Basic and acidic residues" evidence="11">
    <location>
        <begin position="745"/>
        <end position="763"/>
    </location>
</feature>
<dbReference type="PANTHER" id="PTHR47091:SF2">
    <property type="entry name" value="ALPHA-PROTEIN KINASE 2"/>
    <property type="match status" value="1"/>
</dbReference>
<keyword evidence="3" id="KW-0723">Serine/threonine-protein kinase</keyword>
<evidence type="ECO:0000256" key="11">
    <source>
        <dbReference type="SAM" id="MobiDB-lite"/>
    </source>
</evidence>
<dbReference type="InterPro" id="IPR013783">
    <property type="entry name" value="Ig-like_fold"/>
</dbReference>
<evidence type="ECO:0000256" key="7">
    <source>
        <dbReference type="ARBA" id="ARBA00023319"/>
    </source>
</evidence>
<evidence type="ECO:0000256" key="1">
    <source>
        <dbReference type="ARBA" id="ARBA00008651"/>
    </source>
</evidence>
<feature type="compositionally biased region" description="Polar residues" evidence="11">
    <location>
        <begin position="25"/>
        <end position="44"/>
    </location>
</feature>
<feature type="region of interest" description="Disordered" evidence="11">
    <location>
        <begin position="1263"/>
        <end position="1296"/>
    </location>
</feature>
<feature type="compositionally biased region" description="Basic and acidic residues" evidence="11">
    <location>
        <begin position="685"/>
        <end position="720"/>
    </location>
</feature>
<organism evidence="14 15">
    <name type="scientific">Anabas testudineus</name>
    <name type="common">Climbing perch</name>
    <name type="synonym">Anthias testudineus</name>
    <dbReference type="NCBI Taxonomy" id="64144"/>
    <lineage>
        <taxon>Eukaryota</taxon>
        <taxon>Metazoa</taxon>
        <taxon>Chordata</taxon>
        <taxon>Craniata</taxon>
        <taxon>Vertebrata</taxon>
        <taxon>Euteleostomi</taxon>
        <taxon>Actinopterygii</taxon>
        <taxon>Neopterygii</taxon>
        <taxon>Teleostei</taxon>
        <taxon>Neoteleostei</taxon>
        <taxon>Acanthomorphata</taxon>
        <taxon>Anabantaria</taxon>
        <taxon>Anabantiformes</taxon>
        <taxon>Anabantoidei</taxon>
        <taxon>Anabantidae</taxon>
        <taxon>Anabas</taxon>
    </lineage>
</organism>
<name>A0A7N6FD15_ANATE</name>
<feature type="region of interest" description="Disordered" evidence="11">
    <location>
        <begin position="677"/>
        <end position="872"/>
    </location>
</feature>
<evidence type="ECO:0000256" key="8">
    <source>
        <dbReference type="ARBA" id="ARBA00047899"/>
    </source>
</evidence>
<dbReference type="Gene3D" id="2.60.40.10">
    <property type="entry name" value="Immunoglobulins"/>
    <property type="match status" value="1"/>
</dbReference>
<reference evidence="14" key="1">
    <citation type="submission" date="2021-04" db="EMBL/GenBank/DDBJ databases">
        <authorList>
            <consortium name="Wellcome Sanger Institute Data Sharing"/>
        </authorList>
    </citation>
    <scope>NUCLEOTIDE SEQUENCE [LARGE SCALE GENOMIC DNA]</scope>
</reference>
<sequence length="1296" mass="141477">MVLCWIALKKTCNLHTRQEQRLRQTLTDVSTEPLPNTSKSLSQEKSTDSDCLKPPSSSCNMPECVSHCLKDSDFRVPGCSGSSVPLLPHLSRDLISPTYKCFSEIYTKHESCLSFSLIQDSTKPQPSGAKASVMKGLMESSITDLLSSQSFSSQHCQATFQLQPLSPQSDSLESDTATAPVSDLYIFESETQDFILSPNVSPHKIKCPEYQPLSQTGEKEAGDSDTHVVMCDSAQYHLGSTQERTMMDDESDIQDTSLRPPAVVTCEVGLMLVNDATQAESTGLSPQPWRSDSPTEVWQDACQYLAGDDAKDRDVLVKTVHSVIQGGLSATSDLSFLPGETQVSGSNPEVNDWIGWSSDEARGPPVERWPSVDSWASALSDWTGIITAPPEDITAAFAEIGAEIDALTQTLADVNTLAEPEVHSQEPVVKTQSVDSLCDSTPTTQGDKEPEETHSSQAESSLCSTHQHSPMGSSDTTVTSADRHNGFYEVTGGHRDSQQGFVAEQETQRSRGPAEVDVGGNESSPDFHLLTKDTLKNIHVPGEDTQPALPINVSADTSPDLDGACQVEPQSGGPKFITPIAPLSIGLSPVCQTSSSLEGDQTCAKRSLNDNKEQYKHNANINNCFTNRKTIIEEIHDLSRELSNLVVVPADHFIISEEKRVAYITLDLNDPFVSRATKPTTADIQSEKPELNQETNEKMPHKTHKNTSESKTRSKKDKVGGHHHGAQLSKKQECPHVSNIQAGLEGREAKSVIDGEVATEKTPSKPHVKKKKKHGQSTTAVRSVPPVEVESGAKPSGAKGRIDMFEAKLGAKPGKAEKDSNQTDEKKSQQPEDKAATGQQPPEHTDHKGSQPKNGTSPLNDDAIKRRRLSGDKFGKIADVPVKAKGEEPKLEAGANRKKAYSEVVKQKIPPKEGKVVLQPIQAVSVSGDPQSLCLWCQFGAVLSDCTVTWSREGRVLAEIKRSAGDESRVSLTVSNASHKDLGKYQCQLTSLHGSVTLDYLLTYEAALVQVGNEEEDVHCSRLMFKDDFLSDKCFGENHPVSIITEKAHFGEGMHRRAFRTKLQAGQIPLLVPGHSCVLKVHNSISYGTKNNDELVQKNFSLAVEECQVQSTAREYIKEYTAVAQSIEAYGESPRVSDMIIPIYLVHRPSNDIPYATLEEELIGDFVKYSVKDGKEINLMRRDSEAGQKCCAFQHWVYQKTEGNLLVTDMQGVGMRLTDVGIATCKKGYKGFKGNCATSFIDQFKALHQCNTYCEILGLKSLQPKPKKPASAPKHKPPPSAAPKKKTFGPTVKGKS</sequence>
<keyword evidence="4" id="KW-0808">Transferase</keyword>
<dbReference type="Gene3D" id="3.20.200.10">
    <property type="entry name" value="MHCK/EF2 kinase"/>
    <property type="match status" value="1"/>
</dbReference>
<dbReference type="InterPro" id="IPR004166">
    <property type="entry name" value="a-kinase_dom"/>
</dbReference>
<dbReference type="InterPro" id="IPR036179">
    <property type="entry name" value="Ig-like_dom_sf"/>
</dbReference>
<dbReference type="Pfam" id="PF00047">
    <property type="entry name" value="ig"/>
    <property type="match status" value="1"/>
</dbReference>
<dbReference type="Proteomes" id="UP000265040">
    <property type="component" value="Chromosome 12"/>
</dbReference>
<comment type="catalytic activity">
    <reaction evidence="9">
        <text>L-seryl-[protein] + ATP = O-phospho-L-seryl-[protein] + ADP + H(+)</text>
        <dbReference type="Rhea" id="RHEA:17989"/>
        <dbReference type="Rhea" id="RHEA-COMP:9863"/>
        <dbReference type="Rhea" id="RHEA-COMP:11604"/>
        <dbReference type="ChEBI" id="CHEBI:15378"/>
        <dbReference type="ChEBI" id="CHEBI:29999"/>
        <dbReference type="ChEBI" id="CHEBI:30616"/>
        <dbReference type="ChEBI" id="CHEBI:83421"/>
        <dbReference type="ChEBI" id="CHEBI:456216"/>
        <dbReference type="EC" id="2.7.11.1"/>
    </reaction>
</comment>
<evidence type="ECO:0000313" key="14">
    <source>
        <dbReference type="Ensembl" id="ENSATEP00000052599.1"/>
    </source>
</evidence>
<evidence type="ECO:0000256" key="5">
    <source>
        <dbReference type="ARBA" id="ARBA00022777"/>
    </source>
</evidence>
<gene>
    <name evidence="14" type="primary">ALPK2</name>
</gene>
<comment type="catalytic activity">
    <reaction evidence="8">
        <text>L-threonyl-[protein] + ATP = O-phospho-L-threonyl-[protein] + ADP + H(+)</text>
        <dbReference type="Rhea" id="RHEA:46608"/>
        <dbReference type="Rhea" id="RHEA-COMP:11060"/>
        <dbReference type="Rhea" id="RHEA-COMP:11605"/>
        <dbReference type="ChEBI" id="CHEBI:15378"/>
        <dbReference type="ChEBI" id="CHEBI:30013"/>
        <dbReference type="ChEBI" id="CHEBI:30616"/>
        <dbReference type="ChEBI" id="CHEBI:61977"/>
        <dbReference type="ChEBI" id="CHEBI:456216"/>
        <dbReference type="EC" id="2.7.11.1"/>
    </reaction>
</comment>
<dbReference type="Pfam" id="PF02816">
    <property type="entry name" value="Alpha_kinase"/>
    <property type="match status" value="1"/>
</dbReference>
<evidence type="ECO:0000259" key="12">
    <source>
        <dbReference type="PROSITE" id="PS50835"/>
    </source>
</evidence>
<evidence type="ECO:0000256" key="6">
    <source>
        <dbReference type="ARBA" id="ARBA00023157"/>
    </source>
</evidence>
<dbReference type="EC" id="2.7.11.1" evidence="2"/>
<feature type="region of interest" description="Disordered" evidence="11">
    <location>
        <begin position="25"/>
        <end position="54"/>
    </location>
</feature>
<dbReference type="SUPFAM" id="SSF56112">
    <property type="entry name" value="Protein kinase-like (PK-like)"/>
    <property type="match status" value="1"/>
</dbReference>
<evidence type="ECO:0000256" key="4">
    <source>
        <dbReference type="ARBA" id="ARBA00022679"/>
    </source>
</evidence>
<feature type="compositionally biased region" description="Basic and acidic residues" evidence="11">
    <location>
        <begin position="814"/>
        <end position="835"/>
    </location>
</feature>
<dbReference type="SMART" id="SM00811">
    <property type="entry name" value="Alpha_kinase"/>
    <property type="match status" value="1"/>
</dbReference>
<keyword evidence="6" id="KW-1015">Disulfide bond</keyword>
<evidence type="ECO:0000313" key="15">
    <source>
        <dbReference type="Proteomes" id="UP000265040"/>
    </source>
</evidence>
<feature type="region of interest" description="Disordered" evidence="11">
    <location>
        <begin position="419"/>
        <end position="525"/>
    </location>
</feature>
<protein>
    <recommendedName>
        <fullName evidence="2">non-specific serine/threonine protein kinase</fullName>
        <ecNumber evidence="2">2.7.11.1</ecNumber>
    </recommendedName>
</protein>
<feature type="compositionally biased region" description="Basic residues" evidence="11">
    <location>
        <begin position="764"/>
        <end position="775"/>
    </location>
</feature>
<feature type="compositionally biased region" description="Polar residues" evidence="11">
    <location>
        <begin position="430"/>
        <end position="445"/>
    </location>
</feature>
<reference evidence="14" key="3">
    <citation type="submission" date="2025-09" db="UniProtKB">
        <authorList>
            <consortium name="Ensembl"/>
        </authorList>
    </citation>
    <scope>IDENTIFICATION</scope>
</reference>
<dbReference type="GO" id="GO:0004714">
    <property type="term" value="F:transmembrane receptor protein tyrosine kinase activity"/>
    <property type="evidence" value="ECO:0007669"/>
    <property type="project" value="UniProtKB-EC"/>
</dbReference>
<dbReference type="GO" id="GO:0005524">
    <property type="term" value="F:ATP binding"/>
    <property type="evidence" value="ECO:0007669"/>
    <property type="project" value="InterPro"/>
</dbReference>
<comment type="similarity">
    <text evidence="1">Belongs to the protein kinase superfamily. Alpha-type protein kinase family. ALPK subfamily.</text>
</comment>
<dbReference type="InterPro" id="IPR007110">
    <property type="entry name" value="Ig-like_dom"/>
</dbReference>
<feature type="compositionally biased region" description="Basic and acidic residues" evidence="11">
    <location>
        <begin position="481"/>
        <end position="497"/>
    </location>
</feature>
<comment type="catalytic activity">
    <reaction evidence="10">
        <text>L-tyrosyl-[protein] + ATP = O-phospho-L-tyrosyl-[protein] + ADP + H(+)</text>
        <dbReference type="Rhea" id="RHEA:10596"/>
        <dbReference type="Rhea" id="RHEA-COMP:10136"/>
        <dbReference type="Rhea" id="RHEA-COMP:20101"/>
        <dbReference type="ChEBI" id="CHEBI:15378"/>
        <dbReference type="ChEBI" id="CHEBI:30616"/>
        <dbReference type="ChEBI" id="CHEBI:46858"/>
        <dbReference type="ChEBI" id="CHEBI:61978"/>
        <dbReference type="ChEBI" id="CHEBI:456216"/>
        <dbReference type="EC" id="2.7.10.1"/>
    </reaction>
</comment>
<feature type="compositionally biased region" description="Polar residues" evidence="11">
    <location>
        <begin position="455"/>
        <end position="480"/>
    </location>
</feature>
<evidence type="ECO:0000256" key="9">
    <source>
        <dbReference type="ARBA" id="ARBA00048679"/>
    </source>
</evidence>
<keyword evidence="7" id="KW-0393">Immunoglobulin domain</keyword>
<dbReference type="Ensembl" id="ENSATET00000065041.2">
    <property type="protein sequence ID" value="ENSATEP00000052599.1"/>
    <property type="gene ID" value="ENSATEG00000027572.2"/>
</dbReference>
<dbReference type="PROSITE" id="PS50835">
    <property type="entry name" value="IG_LIKE"/>
    <property type="match status" value="1"/>
</dbReference>
<evidence type="ECO:0000256" key="10">
    <source>
        <dbReference type="ARBA" id="ARBA00051243"/>
    </source>
</evidence>
<feature type="domain" description="Alpha-type protein kinase" evidence="13">
    <location>
        <begin position="1026"/>
        <end position="1262"/>
    </location>
</feature>
<keyword evidence="5" id="KW-0418">Kinase</keyword>
<accession>A0A7N6FD15</accession>
<feature type="compositionally biased region" description="Basic residues" evidence="11">
    <location>
        <begin position="1265"/>
        <end position="1287"/>
    </location>
</feature>
<proteinExistence type="inferred from homology"/>
<evidence type="ECO:0000256" key="2">
    <source>
        <dbReference type="ARBA" id="ARBA00012513"/>
    </source>
</evidence>
<dbReference type="PROSITE" id="PS51158">
    <property type="entry name" value="ALPHA_KINASE"/>
    <property type="match status" value="1"/>
</dbReference>
<evidence type="ECO:0000256" key="3">
    <source>
        <dbReference type="ARBA" id="ARBA00022527"/>
    </source>
</evidence>
<dbReference type="PANTHER" id="PTHR47091">
    <property type="entry name" value="ALPHA-PROTEIN KINASE 2-RELATED"/>
    <property type="match status" value="1"/>
</dbReference>